<evidence type="ECO:0000256" key="1">
    <source>
        <dbReference type="ARBA" id="ARBA00022448"/>
    </source>
</evidence>
<dbReference type="GO" id="GO:0022857">
    <property type="term" value="F:transmembrane transporter activity"/>
    <property type="evidence" value="ECO:0007669"/>
    <property type="project" value="InterPro"/>
</dbReference>
<dbReference type="Proteomes" id="UP000886687">
    <property type="component" value="Unassembled WGS sequence"/>
</dbReference>
<dbReference type="PANTHER" id="PTHR43499">
    <property type="entry name" value="ABC TRANSPORTER I FAMILY MEMBER 1"/>
    <property type="match status" value="1"/>
</dbReference>
<dbReference type="EMBL" id="JAEPDI010000001">
    <property type="protein sequence ID" value="MCG7937684.1"/>
    <property type="molecule type" value="Genomic_DNA"/>
</dbReference>
<dbReference type="NCBIfam" id="NF010061">
    <property type="entry name" value="PRK13538.1"/>
    <property type="match status" value="1"/>
</dbReference>
<name>A0A9E4MZP0_9GAMM</name>
<evidence type="ECO:0000256" key="4">
    <source>
        <dbReference type="ARBA" id="ARBA00022840"/>
    </source>
</evidence>
<sequence length="231" mass="25773">MGCKDYDNDKTTESVTTASSSHSVATFEAKSLACIRDDRMLFEGLDFTINPGQALVLEGRNGSGKTSLLRILCGIRLPEAGDLLWQGEDIFQLGPEFHEHIAYLGHKDGSKQDLTPLENLRIAKGLGKARQDIDLEEALDQVGLYGFEDVPTRNLSAGQQRRLAIARLLVTDAKLWILDEPFTSLDRKGIEHMERLFEGHLNKGGMAAMTTHHRIGFKDEIELVRINLSER</sequence>
<dbReference type="SMART" id="SM00382">
    <property type="entry name" value="AAA"/>
    <property type="match status" value="1"/>
</dbReference>
<comment type="caution">
    <text evidence="8">The sequence shown here is derived from an EMBL/GenBank/DDBJ whole genome shotgun (WGS) entry which is preliminary data.</text>
</comment>
<reference evidence="8" key="1">
    <citation type="journal article" date="2021" name="Proc. Natl. Acad. Sci. U.S.A.">
        <title>Global biogeography of chemosynthetic symbionts reveals both localized and globally distributed symbiont groups. .</title>
        <authorList>
            <person name="Osvatic J.T."/>
            <person name="Wilkins L.G.E."/>
            <person name="Leibrecht L."/>
            <person name="Leray M."/>
            <person name="Zauner S."/>
            <person name="Polzin J."/>
            <person name="Camacho Y."/>
            <person name="Gros O."/>
            <person name="van Gils J.A."/>
            <person name="Eisen J.A."/>
            <person name="Petersen J.M."/>
            <person name="Yuen B."/>
        </authorList>
    </citation>
    <scope>NUCLEOTIDE SEQUENCE</scope>
    <source>
        <strain evidence="8">MAGL173</strain>
    </source>
</reference>
<evidence type="ECO:0000256" key="6">
    <source>
        <dbReference type="ARBA" id="ARBA00023136"/>
    </source>
</evidence>
<dbReference type="PROSITE" id="PS00211">
    <property type="entry name" value="ABC_TRANSPORTER_1"/>
    <property type="match status" value="1"/>
</dbReference>
<dbReference type="InterPro" id="IPR005895">
    <property type="entry name" value="ABC_transptr_haem_export_CcmA"/>
</dbReference>
<keyword evidence="1" id="KW-0813">Transport</keyword>
<keyword evidence="3" id="KW-0201">Cytochrome c-type biogenesis</keyword>
<keyword evidence="2" id="KW-0547">Nucleotide-binding</keyword>
<dbReference type="InterPro" id="IPR003439">
    <property type="entry name" value="ABC_transporter-like_ATP-bd"/>
</dbReference>
<evidence type="ECO:0000259" key="7">
    <source>
        <dbReference type="PROSITE" id="PS50893"/>
    </source>
</evidence>
<evidence type="ECO:0000256" key="3">
    <source>
        <dbReference type="ARBA" id="ARBA00022748"/>
    </source>
</evidence>
<dbReference type="GO" id="GO:0005524">
    <property type="term" value="F:ATP binding"/>
    <property type="evidence" value="ECO:0007669"/>
    <property type="project" value="UniProtKB-KW"/>
</dbReference>
<dbReference type="Gene3D" id="3.40.50.300">
    <property type="entry name" value="P-loop containing nucleotide triphosphate hydrolases"/>
    <property type="match status" value="1"/>
</dbReference>
<feature type="domain" description="ABC transporter" evidence="7">
    <location>
        <begin position="27"/>
        <end position="228"/>
    </location>
</feature>
<organism evidence="8 9">
    <name type="scientific">Candidatus Thiodiazotropha lotti</name>
    <dbReference type="NCBI Taxonomy" id="2792787"/>
    <lineage>
        <taxon>Bacteria</taxon>
        <taxon>Pseudomonadati</taxon>
        <taxon>Pseudomonadota</taxon>
        <taxon>Gammaproteobacteria</taxon>
        <taxon>Chromatiales</taxon>
        <taxon>Sedimenticolaceae</taxon>
        <taxon>Candidatus Thiodiazotropha</taxon>
    </lineage>
</organism>
<protein>
    <submittedName>
        <fullName evidence="8">Cytochrome c biogenesis heme-transporting ATPase CcmA</fullName>
    </submittedName>
</protein>
<dbReference type="GO" id="GO:0017004">
    <property type="term" value="P:cytochrome complex assembly"/>
    <property type="evidence" value="ECO:0007669"/>
    <property type="project" value="UniProtKB-KW"/>
</dbReference>
<dbReference type="Pfam" id="PF00005">
    <property type="entry name" value="ABC_tran"/>
    <property type="match status" value="1"/>
</dbReference>
<keyword evidence="6" id="KW-0472">Membrane</keyword>
<evidence type="ECO:0000256" key="5">
    <source>
        <dbReference type="ARBA" id="ARBA00022967"/>
    </source>
</evidence>
<evidence type="ECO:0000313" key="8">
    <source>
        <dbReference type="EMBL" id="MCG7937684.1"/>
    </source>
</evidence>
<dbReference type="SUPFAM" id="SSF52540">
    <property type="entry name" value="P-loop containing nucleoside triphosphate hydrolases"/>
    <property type="match status" value="1"/>
</dbReference>
<keyword evidence="5" id="KW-1278">Translocase</keyword>
<keyword evidence="4" id="KW-0067">ATP-binding</keyword>
<proteinExistence type="predicted"/>
<dbReference type="NCBIfam" id="TIGR01189">
    <property type="entry name" value="ccmA"/>
    <property type="match status" value="1"/>
</dbReference>
<evidence type="ECO:0000313" key="9">
    <source>
        <dbReference type="Proteomes" id="UP000886687"/>
    </source>
</evidence>
<gene>
    <name evidence="8" type="primary">ccmA</name>
    <name evidence="8" type="ORF">JAZ04_02335</name>
</gene>
<dbReference type="InterPro" id="IPR027417">
    <property type="entry name" value="P-loop_NTPase"/>
</dbReference>
<evidence type="ECO:0000256" key="2">
    <source>
        <dbReference type="ARBA" id="ARBA00022741"/>
    </source>
</evidence>
<dbReference type="InterPro" id="IPR003593">
    <property type="entry name" value="AAA+_ATPase"/>
</dbReference>
<dbReference type="PANTHER" id="PTHR43499:SF1">
    <property type="entry name" value="ABC TRANSPORTER I FAMILY MEMBER 1"/>
    <property type="match status" value="1"/>
</dbReference>
<dbReference type="InterPro" id="IPR017871">
    <property type="entry name" value="ABC_transporter-like_CS"/>
</dbReference>
<dbReference type="PROSITE" id="PS50893">
    <property type="entry name" value="ABC_TRANSPORTER_2"/>
    <property type="match status" value="1"/>
</dbReference>
<dbReference type="AlphaFoldDB" id="A0A9E4MZP0"/>
<accession>A0A9E4MZP0</accession>
<dbReference type="GO" id="GO:0016887">
    <property type="term" value="F:ATP hydrolysis activity"/>
    <property type="evidence" value="ECO:0007669"/>
    <property type="project" value="InterPro"/>
</dbReference>